<organism evidence="4 5">
    <name type="scientific">Aspergillus keveii</name>
    <dbReference type="NCBI Taxonomy" id="714993"/>
    <lineage>
        <taxon>Eukaryota</taxon>
        <taxon>Fungi</taxon>
        <taxon>Dikarya</taxon>
        <taxon>Ascomycota</taxon>
        <taxon>Pezizomycotina</taxon>
        <taxon>Eurotiomycetes</taxon>
        <taxon>Eurotiomycetidae</taxon>
        <taxon>Eurotiales</taxon>
        <taxon>Aspergillaceae</taxon>
        <taxon>Aspergillus</taxon>
        <taxon>Aspergillus subgen. Nidulantes</taxon>
    </lineage>
</organism>
<keyword evidence="3" id="KW-0732">Signal</keyword>
<proteinExistence type="predicted"/>
<accession>A0ABR4G080</accession>
<evidence type="ECO:0000313" key="4">
    <source>
        <dbReference type="EMBL" id="KAL2788939.1"/>
    </source>
</evidence>
<evidence type="ECO:0000256" key="3">
    <source>
        <dbReference type="SAM" id="SignalP"/>
    </source>
</evidence>
<dbReference type="EMBL" id="JBFTWV010000071">
    <property type="protein sequence ID" value="KAL2788939.1"/>
    <property type="molecule type" value="Genomic_DNA"/>
</dbReference>
<name>A0ABR4G080_9EURO</name>
<dbReference type="Proteomes" id="UP001610563">
    <property type="component" value="Unassembled WGS sequence"/>
</dbReference>
<protein>
    <submittedName>
        <fullName evidence="4">Uncharacterized protein</fullName>
    </submittedName>
</protein>
<sequence>MRSLALALLAIPLKSFIASATQTGGLGSSVSSILETNEYTTVRFEAQCLECQVTPYVTLPFELKVHKTHIACDTTGIYLNGDHLVHDWKGNSGHGSGPISHLSAEIKPSLTASWESVCTSIPCDDLDECMAQVLTVQLEQIDEHVLGTDVRFSITLAENQKPDIKSLCNHPWHIFEPSYADNEGELIDCPDYEIYHTNAAEESLESLYNTLHDLQYEAQEIQQQIQYQKRIIREKLAAGCLSNSNTTTWEACTTVSCKVRYTFSLIPNFIRQMRYRFGPLPYAIPDSLCTKDSITNVTASLNTATNATTVHQTASPNYISITDHQTSLITLPALLILSLLLTIPILIALLICHKATCCLRRRADRAARREERRTRAAYKSAARRLRWRQWLESWGFPFLGFSTTPNYAQLHDLSPMVPGDGDEDSEASGGTRPRHPFPQLRAPTGEDETSGRTNNNILATEILTFRQALEYVGDLIRVPMSTPNRERDLESGYPLQDPGADANADIGPDTGHNGRRDASRTRRRSRAASSIAGLSTVVSLRTVTMSIPDTETETDVDVDGVEGIAASESCVTLDTLLSETPPPSYHP</sequence>
<evidence type="ECO:0000313" key="5">
    <source>
        <dbReference type="Proteomes" id="UP001610563"/>
    </source>
</evidence>
<comment type="caution">
    <text evidence="4">The sequence shown here is derived from an EMBL/GenBank/DDBJ whole genome shotgun (WGS) entry which is preliminary data.</text>
</comment>
<keyword evidence="2" id="KW-1133">Transmembrane helix</keyword>
<keyword evidence="2" id="KW-0812">Transmembrane</keyword>
<feature type="region of interest" description="Disordered" evidence="1">
    <location>
        <begin position="412"/>
        <end position="454"/>
    </location>
</feature>
<reference evidence="4 5" key="1">
    <citation type="submission" date="2024-07" db="EMBL/GenBank/DDBJ databases">
        <title>Section-level genome sequencing and comparative genomics of Aspergillus sections Usti and Cavernicolus.</title>
        <authorList>
            <consortium name="Lawrence Berkeley National Laboratory"/>
            <person name="Nybo J.L."/>
            <person name="Vesth T.C."/>
            <person name="Theobald S."/>
            <person name="Frisvad J.C."/>
            <person name="Larsen T.O."/>
            <person name="Kjaerboelling I."/>
            <person name="Rothschild-Mancinelli K."/>
            <person name="Lyhne E.K."/>
            <person name="Kogle M.E."/>
            <person name="Barry K."/>
            <person name="Clum A."/>
            <person name="Na H."/>
            <person name="Ledsgaard L."/>
            <person name="Lin J."/>
            <person name="Lipzen A."/>
            <person name="Kuo A."/>
            <person name="Riley R."/>
            <person name="Mondo S."/>
            <person name="Labutti K."/>
            <person name="Haridas S."/>
            <person name="Pangalinan J."/>
            <person name="Salamov A.A."/>
            <person name="Simmons B.A."/>
            <person name="Magnuson J.K."/>
            <person name="Chen J."/>
            <person name="Drula E."/>
            <person name="Henrissat B."/>
            <person name="Wiebenga A."/>
            <person name="Lubbers R.J."/>
            <person name="Gomes A.C."/>
            <person name="Makela M.R."/>
            <person name="Stajich J."/>
            <person name="Grigoriev I.V."/>
            <person name="Mortensen U.H."/>
            <person name="De Vries R.P."/>
            <person name="Baker S.E."/>
            <person name="Andersen M.R."/>
        </authorList>
    </citation>
    <scope>NUCLEOTIDE SEQUENCE [LARGE SCALE GENOMIC DNA]</scope>
    <source>
        <strain evidence="4 5">CBS 209.92</strain>
    </source>
</reference>
<evidence type="ECO:0000256" key="2">
    <source>
        <dbReference type="SAM" id="Phobius"/>
    </source>
</evidence>
<keyword evidence="2" id="KW-0472">Membrane</keyword>
<feature type="transmembrane region" description="Helical" evidence="2">
    <location>
        <begin position="329"/>
        <end position="352"/>
    </location>
</feature>
<feature type="region of interest" description="Disordered" evidence="1">
    <location>
        <begin position="483"/>
        <end position="530"/>
    </location>
</feature>
<gene>
    <name evidence="4" type="ORF">BJX66DRAFT_247037</name>
</gene>
<feature type="signal peptide" evidence="3">
    <location>
        <begin position="1"/>
        <end position="20"/>
    </location>
</feature>
<evidence type="ECO:0000256" key="1">
    <source>
        <dbReference type="SAM" id="MobiDB-lite"/>
    </source>
</evidence>
<feature type="chain" id="PRO_5046894743" evidence="3">
    <location>
        <begin position="21"/>
        <end position="587"/>
    </location>
</feature>
<keyword evidence="5" id="KW-1185">Reference proteome</keyword>